<dbReference type="RefSeq" id="WP_196988347.1">
    <property type="nucleotide sequence ID" value="NZ_JADWYS010000001.1"/>
</dbReference>
<protein>
    <submittedName>
        <fullName evidence="5">Response regulator</fullName>
    </submittedName>
</protein>
<sequence length="154" mass="16664">MNHTHLAECSPRKPAATHSRPASGMSFLVVEDLKVQLDATDRLLRDLGAADVEGVTSGMAALKRLRDPRLGAQVMLLDVAMPDMDGIELLQALKSSREDDPPTAVIINTACVPELLDAVELLAREYHPRVLGSITKPLTAAKLAPLLERWHASS</sequence>
<dbReference type="GO" id="GO:0000160">
    <property type="term" value="P:phosphorelay signal transduction system"/>
    <property type="evidence" value="ECO:0007669"/>
    <property type="project" value="InterPro"/>
</dbReference>
<reference evidence="5" key="1">
    <citation type="submission" date="2020-11" db="EMBL/GenBank/DDBJ databases">
        <title>Bacterial whole genome sequence for Caenimonas sp. DR4.4.</title>
        <authorList>
            <person name="Le V."/>
            <person name="Ko S.-R."/>
            <person name="Ahn C.-Y."/>
            <person name="Oh H.-M."/>
        </authorList>
    </citation>
    <scope>NUCLEOTIDE SEQUENCE</scope>
    <source>
        <strain evidence="5">DR4.4</strain>
    </source>
</reference>
<dbReference type="Proteomes" id="UP000651050">
    <property type="component" value="Unassembled WGS sequence"/>
</dbReference>
<dbReference type="EMBL" id="JADWYS010000001">
    <property type="protein sequence ID" value="MBG9390618.1"/>
    <property type="molecule type" value="Genomic_DNA"/>
</dbReference>
<feature type="modified residue" description="4-aspartylphosphate" evidence="2">
    <location>
        <position position="78"/>
    </location>
</feature>
<keyword evidence="1 2" id="KW-0597">Phosphoprotein</keyword>
<dbReference type="PANTHER" id="PTHR44591:SF3">
    <property type="entry name" value="RESPONSE REGULATORY DOMAIN-CONTAINING PROTEIN"/>
    <property type="match status" value="1"/>
</dbReference>
<dbReference type="InterPro" id="IPR050595">
    <property type="entry name" value="Bact_response_regulator"/>
</dbReference>
<evidence type="ECO:0000256" key="2">
    <source>
        <dbReference type="PROSITE-ProRule" id="PRU00169"/>
    </source>
</evidence>
<dbReference type="CDD" id="cd00156">
    <property type="entry name" value="REC"/>
    <property type="match status" value="1"/>
</dbReference>
<keyword evidence="6" id="KW-1185">Reference proteome</keyword>
<dbReference type="PANTHER" id="PTHR44591">
    <property type="entry name" value="STRESS RESPONSE REGULATOR PROTEIN 1"/>
    <property type="match status" value="1"/>
</dbReference>
<dbReference type="PROSITE" id="PS50110">
    <property type="entry name" value="RESPONSE_REGULATORY"/>
    <property type="match status" value="1"/>
</dbReference>
<dbReference type="Gene3D" id="3.40.50.2300">
    <property type="match status" value="1"/>
</dbReference>
<feature type="domain" description="Response regulatory" evidence="4">
    <location>
        <begin position="26"/>
        <end position="151"/>
    </location>
</feature>
<dbReference type="SMART" id="SM00448">
    <property type="entry name" value="REC"/>
    <property type="match status" value="1"/>
</dbReference>
<evidence type="ECO:0000313" key="6">
    <source>
        <dbReference type="Proteomes" id="UP000651050"/>
    </source>
</evidence>
<dbReference type="SUPFAM" id="SSF52172">
    <property type="entry name" value="CheY-like"/>
    <property type="match status" value="1"/>
</dbReference>
<dbReference type="Pfam" id="PF00072">
    <property type="entry name" value="Response_reg"/>
    <property type="match status" value="1"/>
</dbReference>
<dbReference type="InterPro" id="IPR001789">
    <property type="entry name" value="Sig_transdc_resp-reg_receiver"/>
</dbReference>
<dbReference type="AlphaFoldDB" id="A0A931MJB6"/>
<proteinExistence type="predicted"/>
<dbReference type="InterPro" id="IPR011006">
    <property type="entry name" value="CheY-like_superfamily"/>
</dbReference>
<name>A0A931MJB6_9BURK</name>
<accession>A0A931MJB6</accession>
<comment type="caution">
    <text evidence="5">The sequence shown here is derived from an EMBL/GenBank/DDBJ whole genome shotgun (WGS) entry which is preliminary data.</text>
</comment>
<evidence type="ECO:0000313" key="5">
    <source>
        <dbReference type="EMBL" id="MBG9390618.1"/>
    </source>
</evidence>
<evidence type="ECO:0000256" key="1">
    <source>
        <dbReference type="ARBA" id="ARBA00022553"/>
    </source>
</evidence>
<evidence type="ECO:0000259" key="4">
    <source>
        <dbReference type="PROSITE" id="PS50110"/>
    </source>
</evidence>
<evidence type="ECO:0000256" key="3">
    <source>
        <dbReference type="SAM" id="MobiDB-lite"/>
    </source>
</evidence>
<organism evidence="5 6">
    <name type="scientific">Caenimonas aquaedulcis</name>
    <dbReference type="NCBI Taxonomy" id="2793270"/>
    <lineage>
        <taxon>Bacteria</taxon>
        <taxon>Pseudomonadati</taxon>
        <taxon>Pseudomonadota</taxon>
        <taxon>Betaproteobacteria</taxon>
        <taxon>Burkholderiales</taxon>
        <taxon>Comamonadaceae</taxon>
        <taxon>Caenimonas</taxon>
    </lineage>
</organism>
<feature type="region of interest" description="Disordered" evidence="3">
    <location>
        <begin position="1"/>
        <end position="20"/>
    </location>
</feature>
<gene>
    <name evidence="5" type="ORF">I5803_21485</name>
</gene>